<dbReference type="Proteomes" id="UP000010467">
    <property type="component" value="Chromosome"/>
</dbReference>
<dbReference type="PATRIC" id="fig|937777.3.peg.2064"/>
<keyword evidence="2" id="KW-1185">Reference proteome</keyword>
<gene>
    <name evidence="1" type="ordered locus">Deipe_2054</name>
</gene>
<dbReference type="RefSeq" id="WP_015235855.1">
    <property type="nucleotide sequence ID" value="NC_019793.1"/>
</dbReference>
<dbReference type="KEGG" id="dpd:Deipe_2054"/>
<accession>L0A3G6</accession>
<dbReference type="EMBL" id="CP003382">
    <property type="protein sequence ID" value="AFZ67550.1"/>
    <property type="molecule type" value="Genomic_DNA"/>
</dbReference>
<sequence length="186" mass="20224">MTLSYQQVAPLPLEQEADQVAEMLAQHELQGLGLARKVFALHERFLDSPISRAQGFKPWLCGRRTDIKEGSISYFLDQGRALAQGITAPTATDLRAAGQLLAGGTSEAEVQSAVNSGSVRERAQSARNGGTISVPVPFEAHQRLKAIRDELRAGLNAELPEITSLCVEFTTEHARQFGAWLKERGA</sequence>
<name>L0A3G6_DEIPD</name>
<protein>
    <submittedName>
        <fullName evidence="1">Uncharacterized protein</fullName>
    </submittedName>
</protein>
<evidence type="ECO:0000313" key="1">
    <source>
        <dbReference type="EMBL" id="AFZ67550.1"/>
    </source>
</evidence>
<dbReference type="AlphaFoldDB" id="L0A3G6"/>
<evidence type="ECO:0000313" key="2">
    <source>
        <dbReference type="Proteomes" id="UP000010467"/>
    </source>
</evidence>
<reference evidence="2" key="1">
    <citation type="submission" date="2012-03" db="EMBL/GenBank/DDBJ databases">
        <title>Complete sequence of chromosome of Deinococcus peraridilitoris DSM 19664.</title>
        <authorList>
            <person name="Lucas S."/>
            <person name="Copeland A."/>
            <person name="Lapidus A."/>
            <person name="Glavina del Rio T."/>
            <person name="Dalin E."/>
            <person name="Tice H."/>
            <person name="Bruce D."/>
            <person name="Goodwin L."/>
            <person name="Pitluck S."/>
            <person name="Peters L."/>
            <person name="Mikhailova N."/>
            <person name="Lu M."/>
            <person name="Kyrpides N."/>
            <person name="Mavromatis K."/>
            <person name="Ivanova N."/>
            <person name="Brettin T."/>
            <person name="Detter J.C."/>
            <person name="Han C."/>
            <person name="Larimer F."/>
            <person name="Land M."/>
            <person name="Hauser L."/>
            <person name="Markowitz V."/>
            <person name="Cheng J.-F."/>
            <person name="Hugenholtz P."/>
            <person name="Woyke T."/>
            <person name="Wu D."/>
            <person name="Pukall R."/>
            <person name="Steenblock K."/>
            <person name="Brambilla E."/>
            <person name="Klenk H.-P."/>
            <person name="Eisen J.A."/>
        </authorList>
    </citation>
    <scope>NUCLEOTIDE SEQUENCE [LARGE SCALE GENOMIC DNA]</scope>
    <source>
        <strain evidence="2">DSM 19664 / LMG 22246 / CIP 109416 / KR-200</strain>
    </source>
</reference>
<organism evidence="1 2">
    <name type="scientific">Deinococcus peraridilitoris (strain DSM 19664 / LMG 22246 / CIP 109416 / KR-200)</name>
    <dbReference type="NCBI Taxonomy" id="937777"/>
    <lineage>
        <taxon>Bacteria</taxon>
        <taxon>Thermotogati</taxon>
        <taxon>Deinococcota</taxon>
        <taxon>Deinococci</taxon>
        <taxon>Deinococcales</taxon>
        <taxon>Deinococcaceae</taxon>
        <taxon>Deinococcus</taxon>
    </lineage>
</organism>
<dbReference type="HOGENOM" id="CLU_1452231_0_0_0"/>
<dbReference type="STRING" id="937777.Deipe_2054"/>
<proteinExistence type="predicted"/>